<organism evidence="2 3">
    <name type="scientific">Winogradskyella psychrotolerans RS-3</name>
    <dbReference type="NCBI Taxonomy" id="641526"/>
    <lineage>
        <taxon>Bacteria</taxon>
        <taxon>Pseudomonadati</taxon>
        <taxon>Bacteroidota</taxon>
        <taxon>Flavobacteriia</taxon>
        <taxon>Flavobacteriales</taxon>
        <taxon>Flavobacteriaceae</taxon>
        <taxon>Winogradskyella</taxon>
    </lineage>
</organism>
<keyword evidence="3" id="KW-1185">Reference proteome</keyword>
<reference evidence="2 3" key="1">
    <citation type="journal article" date="2013" name="Genome Announc.">
        <title>Draft Genome Sequence of Winogradskyella psychrotolerans RS-3T, Isolated from the Marine Transect of Kongsfjorden, Ny-Alesund, Svalbard, Arctic Ocean.</title>
        <authorList>
            <person name="Kumar Pinnaka A."/>
            <person name="Ara S."/>
            <person name="Singh A."/>
            <person name="Shivaji S."/>
        </authorList>
    </citation>
    <scope>NUCLEOTIDE SEQUENCE [LARGE SCALE GENOMIC DNA]</scope>
    <source>
        <strain evidence="2 3">RS-3</strain>
    </source>
</reference>
<dbReference type="AlphaFoldDB" id="S7VUH6"/>
<dbReference type="EMBL" id="ATMR01000095">
    <property type="protein sequence ID" value="EPR73027.1"/>
    <property type="molecule type" value="Genomic_DNA"/>
</dbReference>
<evidence type="ECO:0008006" key="4">
    <source>
        <dbReference type="Google" id="ProtNLM"/>
    </source>
</evidence>
<sequence>MKKEQLSRGEMRSINGGGGAGSVCKVTCNNGDLEGVSGCSSTGASCRQEGQMGVNCCSCDYPNPLDPPTKEFTP</sequence>
<evidence type="ECO:0000313" key="2">
    <source>
        <dbReference type="EMBL" id="EPR73027.1"/>
    </source>
</evidence>
<protein>
    <recommendedName>
        <fullName evidence="4">Bacteriocin</fullName>
    </recommendedName>
</protein>
<evidence type="ECO:0000256" key="1">
    <source>
        <dbReference type="SAM" id="MobiDB-lite"/>
    </source>
</evidence>
<name>S7VUH6_9FLAO</name>
<gene>
    <name evidence="2" type="ORF">ADIWIN_1808</name>
</gene>
<comment type="caution">
    <text evidence="2">The sequence shown here is derived from an EMBL/GenBank/DDBJ whole genome shotgun (WGS) entry which is preliminary data.</text>
</comment>
<evidence type="ECO:0000313" key="3">
    <source>
        <dbReference type="Proteomes" id="UP000014962"/>
    </source>
</evidence>
<dbReference type="STRING" id="641526.ADIWIN_1808"/>
<feature type="region of interest" description="Disordered" evidence="1">
    <location>
        <begin position="1"/>
        <end position="20"/>
    </location>
</feature>
<accession>S7VUH6</accession>
<dbReference type="Proteomes" id="UP000014962">
    <property type="component" value="Unassembled WGS sequence"/>
</dbReference>
<feature type="compositionally biased region" description="Basic and acidic residues" evidence="1">
    <location>
        <begin position="1"/>
        <end position="11"/>
    </location>
</feature>
<proteinExistence type="predicted"/>